<evidence type="ECO:0000313" key="1">
    <source>
        <dbReference type="EMBL" id="SHL48968.1"/>
    </source>
</evidence>
<dbReference type="STRING" id="310782.SAMN05216499_104257"/>
<dbReference type="Pfam" id="PF04075">
    <property type="entry name" value="F420H2_quin_red"/>
    <property type="match status" value="1"/>
</dbReference>
<dbReference type="Gene3D" id="2.30.110.10">
    <property type="entry name" value="Electron Transport, Fmn-binding Protein, Chain A"/>
    <property type="match status" value="1"/>
</dbReference>
<dbReference type="RefSeq" id="WP_073496015.1">
    <property type="nucleotide sequence ID" value="NZ_FRBI01000004.1"/>
</dbReference>
<dbReference type="InterPro" id="IPR012349">
    <property type="entry name" value="Split_barrel_FMN-bd"/>
</dbReference>
<evidence type="ECO:0000313" key="2">
    <source>
        <dbReference type="Proteomes" id="UP000184111"/>
    </source>
</evidence>
<dbReference type="GO" id="GO:0016491">
    <property type="term" value="F:oxidoreductase activity"/>
    <property type="evidence" value="ECO:0007669"/>
    <property type="project" value="InterPro"/>
</dbReference>
<dbReference type="Proteomes" id="UP000184111">
    <property type="component" value="Unassembled WGS sequence"/>
</dbReference>
<name>A0A1M7B1S4_9ACTN</name>
<proteinExistence type="predicted"/>
<organism evidence="1 2">
    <name type="scientific">Actinacidiphila paucisporea</name>
    <dbReference type="NCBI Taxonomy" id="310782"/>
    <lineage>
        <taxon>Bacteria</taxon>
        <taxon>Bacillati</taxon>
        <taxon>Actinomycetota</taxon>
        <taxon>Actinomycetes</taxon>
        <taxon>Kitasatosporales</taxon>
        <taxon>Streptomycetaceae</taxon>
        <taxon>Actinacidiphila</taxon>
    </lineage>
</organism>
<dbReference type="OrthoDB" id="5186446at2"/>
<dbReference type="NCBIfam" id="TIGR00026">
    <property type="entry name" value="hi_GC_TIGR00026"/>
    <property type="match status" value="1"/>
</dbReference>
<dbReference type="InterPro" id="IPR004378">
    <property type="entry name" value="F420H2_quin_Rdtase"/>
</dbReference>
<keyword evidence="2" id="KW-1185">Reference proteome</keyword>
<sequence>MSEQTQQQPQQAQHVKKPGWLTVNVMNRAVAFLTRRGFSVWGSRVLAVRGRKSGEWRTTPVNVLTLDGERYLVAPRGHVQWTYNMRAAGGGELHLGKKVEEFTAVEIADDDKSPILRGYLKRWKAEVGVFFAGVGPDSSDEELRAIAPKHPVFRIRRADEAEGATGSAGR</sequence>
<dbReference type="EMBL" id="FRBI01000004">
    <property type="protein sequence ID" value="SHL48968.1"/>
    <property type="molecule type" value="Genomic_DNA"/>
</dbReference>
<dbReference type="AlphaFoldDB" id="A0A1M7B1S4"/>
<gene>
    <name evidence="1" type="ORF">SAMN05216499_104257</name>
</gene>
<protein>
    <submittedName>
        <fullName evidence="1">Deazaflavin-dependent oxidoreductase, nitroreductase family</fullName>
    </submittedName>
</protein>
<accession>A0A1M7B1S4</accession>
<reference evidence="1 2" key="1">
    <citation type="submission" date="2016-11" db="EMBL/GenBank/DDBJ databases">
        <authorList>
            <person name="Jaros S."/>
            <person name="Januszkiewicz K."/>
            <person name="Wedrychowicz H."/>
        </authorList>
    </citation>
    <scope>NUCLEOTIDE SEQUENCE [LARGE SCALE GENOMIC DNA]</scope>
    <source>
        <strain evidence="1 2">CGMCC 4.2025</strain>
    </source>
</reference>